<organism evidence="2">
    <name type="scientific">Clastoptera arizonana</name>
    <name type="common">Arizona spittle bug</name>
    <dbReference type="NCBI Taxonomy" id="38151"/>
    <lineage>
        <taxon>Eukaryota</taxon>
        <taxon>Metazoa</taxon>
        <taxon>Ecdysozoa</taxon>
        <taxon>Arthropoda</taxon>
        <taxon>Hexapoda</taxon>
        <taxon>Insecta</taxon>
        <taxon>Pterygota</taxon>
        <taxon>Neoptera</taxon>
        <taxon>Paraneoptera</taxon>
        <taxon>Hemiptera</taxon>
        <taxon>Auchenorrhyncha</taxon>
        <taxon>Cercopoidea</taxon>
        <taxon>Clastopteridae</taxon>
        <taxon>Clastoptera</taxon>
    </lineage>
</organism>
<dbReference type="AlphaFoldDB" id="A0A1B6CZU5"/>
<dbReference type="EMBL" id="GEDC01018374">
    <property type="protein sequence ID" value="JAS18924.1"/>
    <property type="molecule type" value="Transcribed_RNA"/>
</dbReference>
<proteinExistence type="predicted"/>
<feature type="chain" id="PRO_5008580808" description="Lipocalin/cytosolic fatty-acid binding domain-containing protein" evidence="1">
    <location>
        <begin position="28"/>
        <end position="196"/>
    </location>
</feature>
<evidence type="ECO:0000256" key="1">
    <source>
        <dbReference type="SAM" id="SignalP"/>
    </source>
</evidence>
<dbReference type="Gene3D" id="2.40.128.20">
    <property type="match status" value="1"/>
</dbReference>
<accession>A0A1B6CZU5</accession>
<dbReference type="InterPro" id="IPR012674">
    <property type="entry name" value="Calycin"/>
</dbReference>
<dbReference type="SUPFAM" id="SSF50814">
    <property type="entry name" value="Lipocalins"/>
    <property type="match status" value="1"/>
</dbReference>
<reference evidence="2" key="1">
    <citation type="submission" date="2015-12" db="EMBL/GenBank/DDBJ databases">
        <title>De novo transcriptome assembly of four potential Pierce s Disease insect vectors from Arizona vineyards.</title>
        <authorList>
            <person name="Tassone E.E."/>
        </authorList>
    </citation>
    <scope>NUCLEOTIDE SEQUENCE</scope>
</reference>
<feature type="signal peptide" evidence="1">
    <location>
        <begin position="1"/>
        <end position="27"/>
    </location>
</feature>
<protein>
    <recommendedName>
        <fullName evidence="3">Lipocalin/cytosolic fatty-acid binding domain-containing protein</fullName>
    </recommendedName>
</protein>
<sequence length="196" mass="22734">MKKMWWIIVAALLVLLGALFVFKYTQSSQKQEVGACPFFNSISGVTFDDFARSSPYYVRYYASDNVTKYPAYTSMDGHKVTLTRIGHSEDYNFTMTSVNNKQVVSETKTVYSVDENSKKVKKYGVWQDFHIISFKNQSYALIYFCIPPNDGVHEVYRAIMSVSLDNDLAEPLAEDKDYNFTQGLYELPYKYREFYS</sequence>
<keyword evidence="1" id="KW-0732">Signal</keyword>
<gene>
    <name evidence="2" type="ORF">g.3417</name>
</gene>
<evidence type="ECO:0008006" key="3">
    <source>
        <dbReference type="Google" id="ProtNLM"/>
    </source>
</evidence>
<evidence type="ECO:0000313" key="2">
    <source>
        <dbReference type="EMBL" id="JAS18924.1"/>
    </source>
</evidence>
<name>A0A1B6CZU5_9HEMI</name>